<reference evidence="1" key="1">
    <citation type="submission" date="2014-11" db="EMBL/GenBank/DDBJ databases">
        <authorList>
            <person name="Amaro Gonzalez C."/>
        </authorList>
    </citation>
    <scope>NUCLEOTIDE SEQUENCE</scope>
</reference>
<evidence type="ECO:0000313" key="1">
    <source>
        <dbReference type="EMBL" id="JAH77549.1"/>
    </source>
</evidence>
<dbReference type="AlphaFoldDB" id="A0A0E9VHD9"/>
<name>A0A0E9VHD9_ANGAN</name>
<dbReference type="EMBL" id="GBXM01031028">
    <property type="protein sequence ID" value="JAH77549.1"/>
    <property type="molecule type" value="Transcribed_RNA"/>
</dbReference>
<organism evidence="1">
    <name type="scientific">Anguilla anguilla</name>
    <name type="common">European freshwater eel</name>
    <name type="synonym">Muraena anguilla</name>
    <dbReference type="NCBI Taxonomy" id="7936"/>
    <lineage>
        <taxon>Eukaryota</taxon>
        <taxon>Metazoa</taxon>
        <taxon>Chordata</taxon>
        <taxon>Craniata</taxon>
        <taxon>Vertebrata</taxon>
        <taxon>Euteleostomi</taxon>
        <taxon>Actinopterygii</taxon>
        <taxon>Neopterygii</taxon>
        <taxon>Teleostei</taxon>
        <taxon>Anguilliformes</taxon>
        <taxon>Anguillidae</taxon>
        <taxon>Anguilla</taxon>
    </lineage>
</organism>
<proteinExistence type="predicted"/>
<accession>A0A0E9VHD9</accession>
<reference evidence="1" key="2">
    <citation type="journal article" date="2015" name="Fish Shellfish Immunol.">
        <title>Early steps in the European eel (Anguilla anguilla)-Vibrio vulnificus interaction in the gills: Role of the RtxA13 toxin.</title>
        <authorList>
            <person name="Callol A."/>
            <person name="Pajuelo D."/>
            <person name="Ebbesson L."/>
            <person name="Teles M."/>
            <person name="MacKenzie S."/>
            <person name="Amaro C."/>
        </authorList>
    </citation>
    <scope>NUCLEOTIDE SEQUENCE</scope>
</reference>
<protein>
    <submittedName>
        <fullName evidence="1">Uncharacterized protein</fullName>
    </submittedName>
</protein>
<sequence length="47" mass="5411">MAKRAAQKTHKLMRSGFLNVFVPSICQFQNHNTNTDLVCGFWKGRDN</sequence>